<dbReference type="SMART" id="SM00315">
    <property type="entry name" value="RGS"/>
    <property type="match status" value="1"/>
</dbReference>
<feature type="compositionally biased region" description="Polar residues" evidence="1">
    <location>
        <begin position="68"/>
        <end position="78"/>
    </location>
</feature>
<dbReference type="FunFam" id="1.10.167.10:FF:000001">
    <property type="entry name" value="Putative regulator of g-protein signaling 12"/>
    <property type="match status" value="1"/>
</dbReference>
<feature type="compositionally biased region" description="Basic and acidic residues" evidence="1">
    <location>
        <begin position="594"/>
        <end position="617"/>
    </location>
</feature>
<dbReference type="GO" id="GO:0005886">
    <property type="term" value="C:plasma membrane"/>
    <property type="evidence" value="ECO:0007669"/>
    <property type="project" value="TreeGrafter"/>
</dbReference>
<evidence type="ECO:0000256" key="1">
    <source>
        <dbReference type="SAM" id="MobiDB-lite"/>
    </source>
</evidence>
<dbReference type="AlphaFoldDB" id="A0A665TL10"/>
<name>A0A665TL10_ECHNA</name>
<keyword evidence="6" id="KW-1185">Reference proteome</keyword>
<dbReference type="Pfam" id="PF00615">
    <property type="entry name" value="RGS"/>
    <property type="match status" value="1"/>
</dbReference>
<feature type="region of interest" description="Disordered" evidence="1">
    <location>
        <begin position="531"/>
        <end position="626"/>
    </location>
</feature>
<dbReference type="SMART" id="SM00228">
    <property type="entry name" value="PDZ"/>
    <property type="match status" value="1"/>
</dbReference>
<dbReference type="PROSITE" id="PS50106">
    <property type="entry name" value="PDZ"/>
    <property type="match status" value="1"/>
</dbReference>
<dbReference type="Proteomes" id="UP000472264">
    <property type="component" value="Chromosome 9"/>
</dbReference>
<dbReference type="Gene3D" id="2.30.42.10">
    <property type="match status" value="1"/>
</dbReference>
<proteinExistence type="predicted"/>
<dbReference type="InterPro" id="IPR036034">
    <property type="entry name" value="PDZ_sf"/>
</dbReference>
<feature type="region of interest" description="Disordered" evidence="1">
    <location>
        <begin position="645"/>
        <end position="676"/>
    </location>
</feature>
<dbReference type="Pfam" id="PF00595">
    <property type="entry name" value="PDZ"/>
    <property type="match status" value="1"/>
</dbReference>
<gene>
    <name evidence="5" type="primary">LOC115049232</name>
</gene>
<feature type="region of interest" description="Disordered" evidence="1">
    <location>
        <begin position="237"/>
        <end position="261"/>
    </location>
</feature>
<keyword evidence="2" id="KW-0732">Signal</keyword>
<feature type="domain" description="PDZ" evidence="3">
    <location>
        <begin position="102"/>
        <end position="179"/>
    </location>
</feature>
<dbReference type="GO" id="GO:0005634">
    <property type="term" value="C:nucleus"/>
    <property type="evidence" value="ECO:0007669"/>
    <property type="project" value="TreeGrafter"/>
</dbReference>
<dbReference type="PANTHER" id="PTHR46848">
    <property type="entry name" value="REGULATOR OF G-PROTEIN SIGNALING 3"/>
    <property type="match status" value="1"/>
</dbReference>
<feature type="compositionally biased region" description="Low complexity" evidence="1">
    <location>
        <begin position="79"/>
        <end position="93"/>
    </location>
</feature>
<evidence type="ECO:0000256" key="2">
    <source>
        <dbReference type="SAM" id="SignalP"/>
    </source>
</evidence>
<dbReference type="SUPFAM" id="SSF50156">
    <property type="entry name" value="PDZ domain-like"/>
    <property type="match status" value="1"/>
</dbReference>
<feature type="region of interest" description="Disordered" evidence="1">
    <location>
        <begin position="41"/>
        <end position="102"/>
    </location>
</feature>
<dbReference type="InterPro" id="IPR001478">
    <property type="entry name" value="PDZ"/>
</dbReference>
<dbReference type="Gene3D" id="1.10.167.10">
    <property type="entry name" value="Regulator of G-protein Signalling 4, domain 2"/>
    <property type="match status" value="1"/>
</dbReference>
<dbReference type="PRINTS" id="PR01301">
    <property type="entry name" value="RGSPROTEIN"/>
</dbReference>
<dbReference type="CDD" id="cd06711">
    <property type="entry name" value="PDZ_RGS3-like"/>
    <property type="match status" value="1"/>
</dbReference>
<evidence type="ECO:0008006" key="7">
    <source>
        <dbReference type="Google" id="ProtNLM"/>
    </source>
</evidence>
<reference evidence="5" key="2">
    <citation type="submission" date="2025-08" db="UniProtKB">
        <authorList>
            <consortium name="Ensembl"/>
        </authorList>
    </citation>
    <scope>IDENTIFICATION</scope>
</reference>
<dbReference type="OMA" id="KNPKYDQ"/>
<feature type="chain" id="PRO_5025508479" description="RGS domain-containing protein" evidence="2">
    <location>
        <begin position="18"/>
        <end position="931"/>
    </location>
</feature>
<dbReference type="PANTHER" id="PTHR46848:SF1">
    <property type="entry name" value="REGULATOR OF G-PROTEIN SIGNALING 3"/>
    <property type="match status" value="1"/>
</dbReference>
<feature type="domain" description="RGS" evidence="4">
    <location>
        <begin position="813"/>
        <end position="930"/>
    </location>
</feature>
<sequence length="931" mass="104055">MSFGIGSVFSSMKLVAGWFYLLGEELGCCKYLQVTSQRIRSQRMPEREGPESMRTADLRTTPDPALDSNPNTGSTAPLSTWNTWTTSTTSPTDTDCRSQRPTVNIKRGKDGFGFTISCDCPVRVQAVDPGGPAHRSGLRQGDSVLQFNGLPVETWKCVDLAHAIRSCPSQIDLVVWRSSAELRSGCEALPRPQAHTIPAGRKLLPLPTTSKHGRKRSQVVQSTLGVLGSLWKDRKLDQEEQEEAEEYRPHTTTLKGTHVTSSNGHNYIILSPVHPGGQVGYQDRNRAIGHLYKTRPERGQNFLHDPRPGSPRQPFTSLPLPPTSSAHSVGAPGNYGNYQNCTIVQSHLPCSTYGPYLTMAPKTLIFPVFVQPLDLCSPDRTLLMSEEMVLHQADSLPAKVTVLIYSDLLLLTREDEAGRYNVLQSPLFLNTLQLREVSSEPLFIYFLQTSETCSRFVFSLKSFTIEQKVRVCLCLHDNIRQQLVTVETAHSHQSTPLNRPSSPFYSLCDVLRPPSPSPYSPCSLLTSSPPSPVYSLSLPPHSSSPPSTRTLAGPPQVVGPPAPPSTSTMRNLVRRERRRAEEEVVVEEEEGKEGEERGGSRRREEEAAVEVEERQQGEGESASETSEILGGVWGRGLLLNHHHFNMKEQDEESDKDEEEEEEKGGNAEEFSPTFRPAVLRRSLSEGSLLQEPRSPRFLSDSSIHQILRSTTLDPDPCSDQNTQPPSLHTLRKQLAREGGTLQHMLLLLNGPKDSEFSNLQLMKKTKSLAADVRSRLSFLRQQSISTRFHGNHLKRTLRNNRSSLGEVLRCAESLEALLTNQYGLAVFRHFLRSEFSEENLDFWLAVEKFKRTRPLSKMATRAAKIYDEFISTNAVRQINVDASVRESTNQSLRLGVTPTSFQLAQDQIFALMETDSFPRFLRSHLFTQVAN</sequence>
<dbReference type="InterPro" id="IPR016137">
    <property type="entry name" value="RGS"/>
</dbReference>
<dbReference type="SUPFAM" id="SSF50729">
    <property type="entry name" value="PH domain-like"/>
    <property type="match status" value="1"/>
</dbReference>
<dbReference type="SUPFAM" id="SSF48097">
    <property type="entry name" value="Regulator of G-protein signaling, RGS"/>
    <property type="match status" value="1"/>
</dbReference>
<organism evidence="5 6">
    <name type="scientific">Echeneis naucrates</name>
    <name type="common">Live sharksucker</name>
    <dbReference type="NCBI Taxonomy" id="173247"/>
    <lineage>
        <taxon>Eukaryota</taxon>
        <taxon>Metazoa</taxon>
        <taxon>Chordata</taxon>
        <taxon>Craniata</taxon>
        <taxon>Vertebrata</taxon>
        <taxon>Euteleostomi</taxon>
        <taxon>Actinopterygii</taxon>
        <taxon>Neopterygii</taxon>
        <taxon>Teleostei</taxon>
        <taxon>Neoteleostei</taxon>
        <taxon>Acanthomorphata</taxon>
        <taxon>Carangaria</taxon>
        <taxon>Carangiformes</taxon>
        <taxon>Echeneidae</taxon>
        <taxon>Echeneis</taxon>
    </lineage>
</organism>
<feature type="compositionally biased region" description="Polar residues" evidence="1">
    <location>
        <begin position="250"/>
        <end position="261"/>
    </location>
</feature>
<accession>A0A665TL10</accession>
<feature type="signal peptide" evidence="2">
    <location>
        <begin position="1"/>
        <end position="17"/>
    </location>
</feature>
<evidence type="ECO:0000259" key="4">
    <source>
        <dbReference type="PROSITE" id="PS50132"/>
    </source>
</evidence>
<feature type="compositionally biased region" description="Acidic residues" evidence="1">
    <location>
        <begin position="583"/>
        <end position="593"/>
    </location>
</feature>
<dbReference type="PROSITE" id="PS50132">
    <property type="entry name" value="RGS"/>
    <property type="match status" value="1"/>
</dbReference>
<evidence type="ECO:0000259" key="3">
    <source>
        <dbReference type="PROSITE" id="PS50106"/>
    </source>
</evidence>
<evidence type="ECO:0000313" key="6">
    <source>
        <dbReference type="Proteomes" id="UP000472264"/>
    </source>
</evidence>
<reference evidence="5" key="3">
    <citation type="submission" date="2025-09" db="UniProtKB">
        <authorList>
            <consortium name="Ensembl"/>
        </authorList>
    </citation>
    <scope>IDENTIFICATION</scope>
</reference>
<feature type="compositionally biased region" description="Basic and acidic residues" evidence="1">
    <location>
        <begin position="43"/>
        <end position="57"/>
    </location>
</feature>
<feature type="compositionally biased region" description="Low complexity" evidence="1">
    <location>
        <begin position="531"/>
        <end position="556"/>
    </location>
</feature>
<feature type="region of interest" description="Disordered" evidence="1">
    <location>
        <begin position="297"/>
        <end position="326"/>
    </location>
</feature>
<dbReference type="InterPro" id="IPR044926">
    <property type="entry name" value="RGS_subdomain_2"/>
</dbReference>
<dbReference type="InParanoid" id="A0A665TL10"/>
<dbReference type="InterPro" id="IPR036305">
    <property type="entry name" value="RGS_sf"/>
</dbReference>
<reference evidence="5" key="1">
    <citation type="submission" date="2021-04" db="EMBL/GenBank/DDBJ databases">
        <authorList>
            <consortium name="Wellcome Sanger Institute Data Sharing"/>
        </authorList>
    </citation>
    <scope>NUCLEOTIDE SEQUENCE [LARGE SCALE GENOMIC DNA]</scope>
</reference>
<dbReference type="Ensembl" id="ENSENLT00000011085.1">
    <property type="protein sequence ID" value="ENSENLP00000010599.1"/>
    <property type="gene ID" value="ENSENLG00000005146.1"/>
</dbReference>
<evidence type="ECO:0000313" key="5">
    <source>
        <dbReference type="Ensembl" id="ENSENLP00000010599.1"/>
    </source>
</evidence>
<protein>
    <recommendedName>
        <fullName evidence="7">RGS domain-containing protein</fullName>
    </recommendedName>
</protein>
<feature type="compositionally biased region" description="Acidic residues" evidence="1">
    <location>
        <begin position="649"/>
        <end position="662"/>
    </location>
</feature>